<dbReference type="InterPro" id="IPR050469">
    <property type="entry name" value="Diguanylate_Cyclase"/>
</dbReference>
<dbReference type="SUPFAM" id="SSF55073">
    <property type="entry name" value="Nucleotide cyclase"/>
    <property type="match status" value="1"/>
</dbReference>
<feature type="domain" description="GGDEF" evidence="4">
    <location>
        <begin position="223"/>
        <end position="358"/>
    </location>
</feature>
<dbReference type="EMBL" id="POSP01000004">
    <property type="protein sequence ID" value="PND36386.1"/>
    <property type="molecule type" value="Genomic_DNA"/>
</dbReference>
<evidence type="ECO:0000256" key="3">
    <source>
        <dbReference type="SAM" id="Coils"/>
    </source>
</evidence>
<dbReference type="FunFam" id="3.30.70.270:FF:000001">
    <property type="entry name" value="Diguanylate cyclase domain protein"/>
    <property type="match status" value="1"/>
</dbReference>
<dbReference type="PANTHER" id="PTHR45138">
    <property type="entry name" value="REGULATORY COMPONENTS OF SENSORY TRANSDUCTION SYSTEM"/>
    <property type="match status" value="1"/>
</dbReference>
<feature type="coiled-coil region" evidence="3">
    <location>
        <begin position="147"/>
        <end position="181"/>
    </location>
</feature>
<evidence type="ECO:0000259" key="4">
    <source>
        <dbReference type="PROSITE" id="PS50887"/>
    </source>
</evidence>
<evidence type="ECO:0000313" key="5">
    <source>
        <dbReference type="EMBL" id="PND36386.1"/>
    </source>
</evidence>
<organism evidence="5 6">
    <name type="scientific">Kinneretia aquatilis</name>
    <dbReference type="NCBI Taxonomy" id="2070761"/>
    <lineage>
        <taxon>Bacteria</taxon>
        <taxon>Pseudomonadati</taxon>
        <taxon>Pseudomonadota</taxon>
        <taxon>Betaproteobacteria</taxon>
        <taxon>Burkholderiales</taxon>
        <taxon>Sphaerotilaceae</taxon>
        <taxon>Roseateles</taxon>
    </lineage>
</organism>
<keyword evidence="6" id="KW-1185">Reference proteome</keyword>
<dbReference type="InterPro" id="IPR043128">
    <property type="entry name" value="Rev_trsase/Diguanyl_cyclase"/>
</dbReference>
<evidence type="ECO:0000256" key="1">
    <source>
        <dbReference type="ARBA" id="ARBA00012528"/>
    </source>
</evidence>
<proteinExistence type="predicted"/>
<gene>
    <name evidence="5" type="ORF">C1O66_22080</name>
</gene>
<accession>A0A2N8KSF4</accession>
<dbReference type="AlphaFoldDB" id="A0A2N8KSF4"/>
<sequence length="361" mass="39592">MRYQDSMARSAEHLRAALPQMTRQRAALHPISYAVWYEHVSGINPALSHALQTLTRDERCLDEAQTLQLYQDHVSDFNARTAQNIGDGLNRVLDTLSASASLAGQQTAGFEASLQRWVEELLVEAVPAAERSGQTPGQIVQQLLVGTQDIRATLQTLQERLDGSQNELRLLREEVRRARADALVDSLTGLANRRAFEQELSLCAASRTGLRTQHEDRPAEDAQAPCLVLGDIDFFKRVNDSFGHLFGDHVLRAVAQTLKQVARGDSLPARVGGEEFALLLPHASLAQAQGLAEQMRASVAASRIRPAQAQPSLERITMSMGVTQMTPGESANDFFERADRALYASKRCGRNCVTVLSAEAA</sequence>
<dbReference type="NCBIfam" id="TIGR00254">
    <property type="entry name" value="GGDEF"/>
    <property type="match status" value="1"/>
</dbReference>
<dbReference type="GO" id="GO:0043709">
    <property type="term" value="P:cell adhesion involved in single-species biofilm formation"/>
    <property type="evidence" value="ECO:0007669"/>
    <property type="project" value="TreeGrafter"/>
</dbReference>
<dbReference type="Pfam" id="PF00990">
    <property type="entry name" value="GGDEF"/>
    <property type="match status" value="1"/>
</dbReference>
<dbReference type="InterPro" id="IPR029787">
    <property type="entry name" value="Nucleotide_cyclase"/>
</dbReference>
<comment type="caution">
    <text evidence="5">The sequence shown here is derived from an EMBL/GenBank/DDBJ whole genome shotgun (WGS) entry which is preliminary data.</text>
</comment>
<comment type="catalytic activity">
    <reaction evidence="2">
        <text>2 GTP = 3',3'-c-di-GMP + 2 diphosphate</text>
        <dbReference type="Rhea" id="RHEA:24898"/>
        <dbReference type="ChEBI" id="CHEBI:33019"/>
        <dbReference type="ChEBI" id="CHEBI:37565"/>
        <dbReference type="ChEBI" id="CHEBI:58805"/>
        <dbReference type="EC" id="2.7.7.65"/>
    </reaction>
</comment>
<dbReference type="GO" id="GO:0005886">
    <property type="term" value="C:plasma membrane"/>
    <property type="evidence" value="ECO:0007669"/>
    <property type="project" value="TreeGrafter"/>
</dbReference>
<dbReference type="Gene3D" id="3.30.70.270">
    <property type="match status" value="1"/>
</dbReference>
<dbReference type="SMART" id="SM00267">
    <property type="entry name" value="GGDEF"/>
    <property type="match status" value="1"/>
</dbReference>
<dbReference type="OrthoDB" id="9813903at2"/>
<reference evidence="5 6" key="1">
    <citation type="submission" date="2018-01" db="EMBL/GenBank/DDBJ databases">
        <title>Draft genome sequence of Paucibacter aquatile CR182 isolated from freshwater of the Nakdong River.</title>
        <authorList>
            <person name="Choi A."/>
            <person name="Chung E.J."/>
        </authorList>
    </citation>
    <scope>NUCLEOTIDE SEQUENCE [LARGE SCALE GENOMIC DNA]</scope>
    <source>
        <strain evidence="5 6">CR182</strain>
    </source>
</reference>
<protein>
    <recommendedName>
        <fullName evidence="1">diguanylate cyclase</fullName>
        <ecNumber evidence="1">2.7.7.65</ecNumber>
    </recommendedName>
</protein>
<dbReference type="CDD" id="cd01949">
    <property type="entry name" value="GGDEF"/>
    <property type="match status" value="1"/>
</dbReference>
<evidence type="ECO:0000313" key="6">
    <source>
        <dbReference type="Proteomes" id="UP000235916"/>
    </source>
</evidence>
<dbReference type="EC" id="2.7.7.65" evidence="1"/>
<dbReference type="PANTHER" id="PTHR45138:SF9">
    <property type="entry name" value="DIGUANYLATE CYCLASE DGCM-RELATED"/>
    <property type="match status" value="1"/>
</dbReference>
<evidence type="ECO:0000256" key="2">
    <source>
        <dbReference type="ARBA" id="ARBA00034247"/>
    </source>
</evidence>
<name>A0A2N8KSF4_9BURK</name>
<dbReference type="RefSeq" id="WP_102770159.1">
    <property type="nucleotide sequence ID" value="NZ_POSP01000004.1"/>
</dbReference>
<dbReference type="PROSITE" id="PS50887">
    <property type="entry name" value="GGDEF"/>
    <property type="match status" value="1"/>
</dbReference>
<dbReference type="GO" id="GO:0052621">
    <property type="term" value="F:diguanylate cyclase activity"/>
    <property type="evidence" value="ECO:0007669"/>
    <property type="project" value="UniProtKB-EC"/>
</dbReference>
<dbReference type="GO" id="GO:1902201">
    <property type="term" value="P:negative regulation of bacterial-type flagellum-dependent cell motility"/>
    <property type="evidence" value="ECO:0007669"/>
    <property type="project" value="TreeGrafter"/>
</dbReference>
<dbReference type="InterPro" id="IPR000160">
    <property type="entry name" value="GGDEF_dom"/>
</dbReference>
<keyword evidence="3" id="KW-0175">Coiled coil</keyword>
<dbReference type="Proteomes" id="UP000235916">
    <property type="component" value="Unassembled WGS sequence"/>
</dbReference>